<feature type="region of interest" description="Disordered" evidence="1">
    <location>
        <begin position="44"/>
        <end position="90"/>
    </location>
</feature>
<dbReference type="GeneID" id="9684009"/>
<organism evidence="3">
    <name type="scientific">Micromonas pusilla (strain CCMP1545)</name>
    <name type="common">Picoplanktonic green alga</name>
    <dbReference type="NCBI Taxonomy" id="564608"/>
    <lineage>
        <taxon>Eukaryota</taxon>
        <taxon>Viridiplantae</taxon>
        <taxon>Chlorophyta</taxon>
        <taxon>Mamiellophyceae</taxon>
        <taxon>Mamiellales</taxon>
        <taxon>Mamiellaceae</taxon>
        <taxon>Micromonas</taxon>
    </lineage>
</organism>
<feature type="compositionally biased region" description="Basic residues" evidence="1">
    <location>
        <begin position="12"/>
        <end position="22"/>
    </location>
</feature>
<feature type="compositionally biased region" description="Basic residues" evidence="1">
    <location>
        <begin position="216"/>
        <end position="232"/>
    </location>
</feature>
<feature type="region of interest" description="Disordered" evidence="1">
    <location>
        <begin position="105"/>
        <end position="232"/>
    </location>
</feature>
<proteinExistence type="predicted"/>
<dbReference type="KEGG" id="mpp:MICPUCDRAFT_58233"/>
<reference evidence="2 3" key="1">
    <citation type="journal article" date="2009" name="Science">
        <title>Green evolution and dynamic adaptations revealed by genomes of the marine picoeukaryotes Micromonas.</title>
        <authorList>
            <person name="Worden A.Z."/>
            <person name="Lee J.H."/>
            <person name="Mock T."/>
            <person name="Rouze P."/>
            <person name="Simmons M.P."/>
            <person name="Aerts A.L."/>
            <person name="Allen A.E."/>
            <person name="Cuvelier M.L."/>
            <person name="Derelle E."/>
            <person name="Everett M.V."/>
            <person name="Foulon E."/>
            <person name="Grimwood J."/>
            <person name="Gundlach H."/>
            <person name="Henrissat B."/>
            <person name="Napoli C."/>
            <person name="McDonald S.M."/>
            <person name="Parker M.S."/>
            <person name="Rombauts S."/>
            <person name="Salamov A."/>
            <person name="Von Dassow P."/>
            <person name="Badger J.H."/>
            <person name="Coutinho P.M."/>
            <person name="Demir E."/>
            <person name="Dubchak I."/>
            <person name="Gentemann C."/>
            <person name="Eikrem W."/>
            <person name="Gready J.E."/>
            <person name="John U."/>
            <person name="Lanier W."/>
            <person name="Lindquist E.A."/>
            <person name="Lucas S."/>
            <person name="Mayer K.F."/>
            <person name="Moreau H."/>
            <person name="Not F."/>
            <person name="Otillar R."/>
            <person name="Panaud O."/>
            <person name="Pangilinan J."/>
            <person name="Paulsen I."/>
            <person name="Piegu B."/>
            <person name="Poliakov A."/>
            <person name="Robbens S."/>
            <person name="Schmutz J."/>
            <person name="Toulza E."/>
            <person name="Wyss T."/>
            <person name="Zelensky A."/>
            <person name="Zhou K."/>
            <person name="Armbrust E.V."/>
            <person name="Bhattacharya D."/>
            <person name="Goodenough U.W."/>
            <person name="Van de Peer Y."/>
            <person name="Grigoriev I.V."/>
        </authorList>
    </citation>
    <scope>NUCLEOTIDE SEQUENCE [LARGE SCALE GENOMIC DNA]</scope>
    <source>
        <strain evidence="2 3">CCMP1545</strain>
    </source>
</reference>
<dbReference type="Proteomes" id="UP000001876">
    <property type="component" value="Unassembled WGS sequence"/>
</dbReference>
<evidence type="ECO:0000256" key="1">
    <source>
        <dbReference type="SAM" id="MobiDB-lite"/>
    </source>
</evidence>
<dbReference type="RefSeq" id="XP_003058933.1">
    <property type="nucleotide sequence ID" value="XM_003058887.1"/>
</dbReference>
<dbReference type="AlphaFoldDB" id="C1MRU3"/>
<dbReference type="EMBL" id="GG663739">
    <property type="protein sequence ID" value="EEH57388.1"/>
    <property type="molecule type" value="Genomic_DNA"/>
</dbReference>
<keyword evidence="3" id="KW-1185">Reference proteome</keyword>
<protein>
    <submittedName>
        <fullName evidence="2">Predicted protein</fullName>
    </submittedName>
</protein>
<feature type="region of interest" description="Disordered" evidence="1">
    <location>
        <begin position="1"/>
        <end position="29"/>
    </location>
</feature>
<feature type="compositionally biased region" description="Basic and acidic residues" evidence="1">
    <location>
        <begin position="108"/>
        <end position="133"/>
    </location>
</feature>
<evidence type="ECO:0000313" key="3">
    <source>
        <dbReference type="Proteomes" id="UP000001876"/>
    </source>
</evidence>
<feature type="compositionally biased region" description="Low complexity" evidence="1">
    <location>
        <begin position="148"/>
        <end position="157"/>
    </location>
</feature>
<name>C1MRU3_MICPC</name>
<sequence>MKGTNPETQGHRWAKRVKKRQKREQIEEGQWADLERKKIEEDERARLEAEEDAAFPSCEPSPSEKEEEEDDDDDDDGAATGLRDEEGLDAEELAAVRAVKVAAAAAAERLRRVSEEGEETRARKKARAGERPRSTTKPARVGGGGGANPFAALAFRPAPAPAKPRARENDPRARPPPPEVPAPRAHLQKHRRGPEASVNKSRRLGVVGRTGLSAKAQKKALKRRRKEKERTP</sequence>
<accession>C1MRU3</accession>
<gene>
    <name evidence="2" type="ORF">MICPUCDRAFT_58233</name>
</gene>
<dbReference type="OMA" id="QGHRWAK"/>
<feature type="compositionally biased region" description="Acidic residues" evidence="1">
    <location>
        <begin position="65"/>
        <end position="77"/>
    </location>
</feature>
<evidence type="ECO:0000313" key="2">
    <source>
        <dbReference type="EMBL" id="EEH57388.1"/>
    </source>
</evidence>